<dbReference type="Proteomes" id="UP001497482">
    <property type="component" value="Chromosome 13"/>
</dbReference>
<protein>
    <submittedName>
        <fullName evidence="1">Uncharacterized protein</fullName>
    </submittedName>
</protein>
<evidence type="ECO:0000313" key="2">
    <source>
        <dbReference type="Proteomes" id="UP001497482"/>
    </source>
</evidence>
<name>A0AAV2JKE2_KNICA</name>
<sequence length="184" mass="19920">MGQWVLPVHHLVFPPGLGQISVRLLSPLYYLVMRRPLWLTRTTQHCVAPPAMPEPEGAHSFATPAGSSSLFGSVELCWWGASHSGWWPCWHVCGLVRRERCPGKLLLLVLTLLVVGAKLRTVEVESAPPFGVWGTGAFSDCFPALQRDRAAPPAAVWRLPIITSTQILSPVSTGAAPPASTALD</sequence>
<organism evidence="1 2">
    <name type="scientific">Knipowitschia caucasica</name>
    <name type="common">Caucasian dwarf goby</name>
    <name type="synonym">Pomatoschistus caucasicus</name>
    <dbReference type="NCBI Taxonomy" id="637954"/>
    <lineage>
        <taxon>Eukaryota</taxon>
        <taxon>Metazoa</taxon>
        <taxon>Chordata</taxon>
        <taxon>Craniata</taxon>
        <taxon>Vertebrata</taxon>
        <taxon>Euteleostomi</taxon>
        <taxon>Actinopterygii</taxon>
        <taxon>Neopterygii</taxon>
        <taxon>Teleostei</taxon>
        <taxon>Neoteleostei</taxon>
        <taxon>Acanthomorphata</taxon>
        <taxon>Gobiaria</taxon>
        <taxon>Gobiiformes</taxon>
        <taxon>Gobioidei</taxon>
        <taxon>Gobiidae</taxon>
        <taxon>Gobiinae</taxon>
        <taxon>Knipowitschia</taxon>
    </lineage>
</organism>
<dbReference type="EMBL" id="OZ035835">
    <property type="protein sequence ID" value="CAL1577045.1"/>
    <property type="molecule type" value="Genomic_DNA"/>
</dbReference>
<accession>A0AAV2JKE2</accession>
<gene>
    <name evidence="1" type="ORF">KC01_LOCUS8433</name>
</gene>
<dbReference type="AlphaFoldDB" id="A0AAV2JKE2"/>
<evidence type="ECO:0000313" key="1">
    <source>
        <dbReference type="EMBL" id="CAL1577045.1"/>
    </source>
</evidence>
<proteinExistence type="predicted"/>
<keyword evidence="2" id="KW-1185">Reference proteome</keyword>
<reference evidence="1 2" key="1">
    <citation type="submission" date="2024-04" db="EMBL/GenBank/DDBJ databases">
        <authorList>
            <person name="Waldvogel A.-M."/>
            <person name="Schoenle A."/>
        </authorList>
    </citation>
    <scope>NUCLEOTIDE SEQUENCE [LARGE SCALE GENOMIC DNA]</scope>
</reference>